<proteinExistence type="predicted"/>
<dbReference type="EMBL" id="CM004402">
    <property type="protein sequence ID" value="KAG8635330.1"/>
    <property type="molecule type" value="Genomic_DNA"/>
</dbReference>
<evidence type="ECO:0000313" key="2">
    <source>
        <dbReference type="Proteomes" id="UP000091857"/>
    </source>
</evidence>
<organism evidence="1 2">
    <name type="scientific">Manihot esculenta</name>
    <name type="common">Cassava</name>
    <name type="synonym">Jatropha manihot</name>
    <dbReference type="NCBI Taxonomy" id="3983"/>
    <lineage>
        <taxon>Eukaryota</taxon>
        <taxon>Viridiplantae</taxon>
        <taxon>Streptophyta</taxon>
        <taxon>Embryophyta</taxon>
        <taxon>Tracheophyta</taxon>
        <taxon>Spermatophyta</taxon>
        <taxon>Magnoliopsida</taxon>
        <taxon>eudicotyledons</taxon>
        <taxon>Gunneridae</taxon>
        <taxon>Pentapetalae</taxon>
        <taxon>rosids</taxon>
        <taxon>fabids</taxon>
        <taxon>Malpighiales</taxon>
        <taxon>Euphorbiaceae</taxon>
        <taxon>Crotonoideae</taxon>
        <taxon>Manihoteae</taxon>
        <taxon>Manihot</taxon>
    </lineage>
</organism>
<protein>
    <submittedName>
        <fullName evidence="1">Uncharacterized protein</fullName>
    </submittedName>
</protein>
<accession>A0ACB7G6G1</accession>
<evidence type="ECO:0000313" key="1">
    <source>
        <dbReference type="EMBL" id="KAG8635330.1"/>
    </source>
</evidence>
<gene>
    <name evidence="1" type="ORF">MANES_16G020550v8</name>
</gene>
<sequence>MFFNKLFSKKKKNHLLIMEKGRFGFHSIVLYRLDKLPHSPIEIRYFWSNQYTNESSLGTGVPKILCSLSSACNSRSLLVVGPSLKVPSYNGRERGLIYSFSH</sequence>
<dbReference type="Proteomes" id="UP000091857">
    <property type="component" value="Chromosome 16"/>
</dbReference>
<name>A0ACB7G6G1_MANES</name>
<reference evidence="2" key="1">
    <citation type="journal article" date="2016" name="Nat. Biotechnol.">
        <title>Sequencing wild and cultivated cassava and related species reveals extensive interspecific hybridization and genetic diversity.</title>
        <authorList>
            <person name="Bredeson J.V."/>
            <person name="Lyons J.B."/>
            <person name="Prochnik S.E."/>
            <person name="Wu G.A."/>
            <person name="Ha C.M."/>
            <person name="Edsinger-Gonzales E."/>
            <person name="Grimwood J."/>
            <person name="Schmutz J."/>
            <person name="Rabbi I.Y."/>
            <person name="Egesi C."/>
            <person name="Nauluvula P."/>
            <person name="Lebot V."/>
            <person name="Ndunguru J."/>
            <person name="Mkamilo G."/>
            <person name="Bart R.S."/>
            <person name="Setter T.L."/>
            <person name="Gleadow R.M."/>
            <person name="Kulakow P."/>
            <person name="Ferguson M.E."/>
            <person name="Rounsley S."/>
            <person name="Rokhsar D.S."/>
        </authorList>
    </citation>
    <scope>NUCLEOTIDE SEQUENCE [LARGE SCALE GENOMIC DNA]</scope>
    <source>
        <strain evidence="2">cv. AM560-2</strain>
    </source>
</reference>
<comment type="caution">
    <text evidence="1">The sequence shown here is derived from an EMBL/GenBank/DDBJ whole genome shotgun (WGS) entry which is preliminary data.</text>
</comment>
<keyword evidence="2" id="KW-1185">Reference proteome</keyword>